<dbReference type="Proteomes" id="UP000765509">
    <property type="component" value="Unassembled WGS sequence"/>
</dbReference>
<evidence type="ECO:0000313" key="1">
    <source>
        <dbReference type="EMBL" id="MBW0513364.1"/>
    </source>
</evidence>
<feature type="non-terminal residue" evidence="1">
    <location>
        <position position="1"/>
    </location>
</feature>
<sequence>GGQGCRLNLRGAIPSIITIFLTNSLQRFDSFSRSFNQIKSRSSNLNSPFDLDLSSLDDDSYHHYLIINPLAYHSIAITDHFNISHHEILLQISPWSLGFLFKQLDLVSKNYQNQTLIHSVLTLISLSTTTHHNSISDHDHQTIGLWAWLA</sequence>
<organism evidence="1 2">
    <name type="scientific">Austropuccinia psidii MF-1</name>
    <dbReference type="NCBI Taxonomy" id="1389203"/>
    <lineage>
        <taxon>Eukaryota</taxon>
        <taxon>Fungi</taxon>
        <taxon>Dikarya</taxon>
        <taxon>Basidiomycota</taxon>
        <taxon>Pucciniomycotina</taxon>
        <taxon>Pucciniomycetes</taxon>
        <taxon>Pucciniales</taxon>
        <taxon>Sphaerophragmiaceae</taxon>
        <taxon>Austropuccinia</taxon>
    </lineage>
</organism>
<reference evidence="1" key="1">
    <citation type="submission" date="2021-03" db="EMBL/GenBank/DDBJ databases">
        <title>Draft genome sequence of rust myrtle Austropuccinia psidii MF-1, a brazilian biotype.</title>
        <authorList>
            <person name="Quecine M.C."/>
            <person name="Pachon D.M.R."/>
            <person name="Bonatelli M.L."/>
            <person name="Correr F.H."/>
            <person name="Franceschini L.M."/>
            <person name="Leite T.F."/>
            <person name="Margarido G.R.A."/>
            <person name="Almeida C.A."/>
            <person name="Ferrarezi J.A."/>
            <person name="Labate C.A."/>
        </authorList>
    </citation>
    <scope>NUCLEOTIDE SEQUENCE</scope>
    <source>
        <strain evidence="1">MF-1</strain>
    </source>
</reference>
<evidence type="ECO:0000313" key="2">
    <source>
        <dbReference type="Proteomes" id="UP000765509"/>
    </source>
</evidence>
<gene>
    <name evidence="1" type="ORF">O181_053079</name>
</gene>
<protein>
    <submittedName>
        <fullName evidence="1">Uncharacterized protein</fullName>
    </submittedName>
</protein>
<comment type="caution">
    <text evidence="1">The sequence shown here is derived from an EMBL/GenBank/DDBJ whole genome shotgun (WGS) entry which is preliminary data.</text>
</comment>
<name>A0A9Q3E1Z5_9BASI</name>
<keyword evidence="2" id="KW-1185">Reference proteome</keyword>
<dbReference type="EMBL" id="AVOT02023374">
    <property type="protein sequence ID" value="MBW0513364.1"/>
    <property type="molecule type" value="Genomic_DNA"/>
</dbReference>
<dbReference type="AlphaFoldDB" id="A0A9Q3E1Z5"/>
<accession>A0A9Q3E1Z5</accession>
<proteinExistence type="predicted"/>